<protein>
    <submittedName>
        <fullName evidence="1">Uncharacterized protein</fullName>
    </submittedName>
</protein>
<gene>
    <name evidence="1" type="ORF">MRATA1EN22A_LOCUS15678</name>
</gene>
<evidence type="ECO:0000313" key="2">
    <source>
        <dbReference type="Proteomes" id="UP001162501"/>
    </source>
</evidence>
<reference evidence="1" key="1">
    <citation type="submission" date="2023-05" db="EMBL/GenBank/DDBJ databases">
        <authorList>
            <consortium name="ELIXIR-Norway"/>
        </authorList>
    </citation>
    <scope>NUCLEOTIDE SEQUENCE</scope>
</reference>
<name>A0AC59ZAI5_RANTA</name>
<accession>A0AC59ZAI5</accession>
<organism evidence="1 2">
    <name type="scientific">Rangifer tarandus platyrhynchus</name>
    <name type="common">Svalbard reindeer</name>
    <dbReference type="NCBI Taxonomy" id="3082113"/>
    <lineage>
        <taxon>Eukaryota</taxon>
        <taxon>Metazoa</taxon>
        <taxon>Chordata</taxon>
        <taxon>Craniata</taxon>
        <taxon>Vertebrata</taxon>
        <taxon>Euteleostomi</taxon>
        <taxon>Mammalia</taxon>
        <taxon>Eutheria</taxon>
        <taxon>Laurasiatheria</taxon>
        <taxon>Artiodactyla</taxon>
        <taxon>Ruminantia</taxon>
        <taxon>Pecora</taxon>
        <taxon>Cervidae</taxon>
        <taxon>Odocoileinae</taxon>
        <taxon>Rangifer</taxon>
    </lineage>
</organism>
<dbReference type="EMBL" id="OX596110">
    <property type="protein sequence ID" value="CAN0325253.1"/>
    <property type="molecule type" value="Genomic_DNA"/>
</dbReference>
<proteinExistence type="predicted"/>
<sequence length="63" mass="7217">MSGSRFGMNANLNIFTWQSLDDTKCQRPPFQAWVPLFVSQREGRCRLQEAHRARYLEADSAAG</sequence>
<reference evidence="1" key="2">
    <citation type="submission" date="2025-03" db="EMBL/GenBank/DDBJ databases">
        <authorList>
            <consortium name="ELIXIR-Norway"/>
            <consortium name="Elixir Norway"/>
        </authorList>
    </citation>
    <scope>NUCLEOTIDE SEQUENCE</scope>
</reference>
<evidence type="ECO:0000313" key="1">
    <source>
        <dbReference type="EMBL" id="CAN0325253.1"/>
    </source>
</evidence>
<dbReference type="Proteomes" id="UP001162501">
    <property type="component" value="Chromosome 26"/>
</dbReference>